<dbReference type="GO" id="GO:0003697">
    <property type="term" value="F:single-stranded DNA binding"/>
    <property type="evidence" value="ECO:0007669"/>
    <property type="project" value="TreeGrafter"/>
</dbReference>
<dbReference type="GO" id="GO:0000724">
    <property type="term" value="P:double-strand break repair via homologous recombination"/>
    <property type="evidence" value="ECO:0007669"/>
    <property type="project" value="TreeGrafter"/>
</dbReference>
<dbReference type="PANTHER" id="PTHR45916">
    <property type="entry name" value="STRUCTURAL MAINTENANCE OF CHROMOSOMES PROTEIN 5"/>
    <property type="match status" value="1"/>
</dbReference>
<dbReference type="AlphaFoldDB" id="A0A0N4THU0"/>
<proteinExistence type="predicted"/>
<dbReference type="PANTHER" id="PTHR45916:SF1">
    <property type="entry name" value="STRUCTURAL MAINTENANCE OF CHROMOSOMES PROTEIN 5"/>
    <property type="match status" value="1"/>
</dbReference>
<evidence type="ECO:0000256" key="2">
    <source>
        <dbReference type="SAM" id="Coils"/>
    </source>
</evidence>
<dbReference type="WBParaSite" id="BPAG_0000777901-mRNA-1">
    <property type="protein sequence ID" value="BPAG_0000777901-mRNA-1"/>
    <property type="gene ID" value="BPAG_0000777901"/>
</dbReference>
<evidence type="ECO:0000256" key="1">
    <source>
        <dbReference type="ARBA" id="ARBA00023054"/>
    </source>
</evidence>
<evidence type="ECO:0000313" key="3">
    <source>
        <dbReference type="WBParaSite" id="BPAG_0000777901-mRNA-1"/>
    </source>
</evidence>
<protein>
    <submittedName>
        <fullName evidence="3">AAA_9 domain-containing protein</fullName>
    </submittedName>
</protein>
<dbReference type="GO" id="GO:0005634">
    <property type="term" value="C:nucleus"/>
    <property type="evidence" value="ECO:0007669"/>
    <property type="project" value="TreeGrafter"/>
</dbReference>
<dbReference type="GO" id="GO:0030915">
    <property type="term" value="C:Smc5-Smc6 complex"/>
    <property type="evidence" value="ECO:0007669"/>
    <property type="project" value="TreeGrafter"/>
</dbReference>
<accession>A0A0N4THU0</accession>
<organism evidence="3">
    <name type="scientific">Brugia pahangi</name>
    <name type="common">Filarial nematode worm</name>
    <dbReference type="NCBI Taxonomy" id="6280"/>
    <lineage>
        <taxon>Eukaryota</taxon>
        <taxon>Metazoa</taxon>
        <taxon>Ecdysozoa</taxon>
        <taxon>Nematoda</taxon>
        <taxon>Chromadorea</taxon>
        <taxon>Rhabditida</taxon>
        <taxon>Spirurina</taxon>
        <taxon>Spiruromorpha</taxon>
        <taxon>Filarioidea</taxon>
        <taxon>Onchocercidae</taxon>
        <taxon>Brugia</taxon>
    </lineage>
</organism>
<feature type="coiled-coil region" evidence="2">
    <location>
        <begin position="97"/>
        <end position="124"/>
    </location>
</feature>
<reference evidence="3" key="1">
    <citation type="submission" date="2017-02" db="UniProtKB">
        <authorList>
            <consortium name="WormBaseParasite"/>
        </authorList>
    </citation>
    <scope>IDENTIFICATION</scope>
</reference>
<sequence length="133" mass="14860">LGFTCLASDLYTAPDPVKTYLNSVASLHKIPIGTQTTENCLDKVCETLKNSHRLFLTNSLRVRISVSRYSGNLSIRTEALRTSLRLLVVHTTLPESNVQSLSELEKQLAELKKLAEEMRLAHEHIGQTEKTIA</sequence>
<keyword evidence="1 2" id="KW-0175">Coiled coil</keyword>
<dbReference type="STRING" id="6280.A0A0N4THU0"/>
<name>A0A0N4THU0_BRUPA</name>